<reference evidence="1 2" key="1">
    <citation type="submission" date="2018-11" db="EMBL/GenBank/DDBJ databases">
        <authorList>
            <consortium name="Pathogen Informatics"/>
        </authorList>
    </citation>
    <scope>NUCLEOTIDE SEQUENCE [LARGE SCALE GENOMIC DNA]</scope>
</reference>
<dbReference type="EMBL" id="UZAH01006020">
    <property type="protein sequence ID" value="VDO30173.1"/>
    <property type="molecule type" value="Genomic_DNA"/>
</dbReference>
<evidence type="ECO:0000313" key="3">
    <source>
        <dbReference type="WBParaSite" id="HPBE_0000301301-mRNA-1"/>
    </source>
</evidence>
<keyword evidence="2" id="KW-1185">Reference proteome</keyword>
<accession>A0A183FA21</accession>
<evidence type="ECO:0000313" key="2">
    <source>
        <dbReference type="Proteomes" id="UP000050761"/>
    </source>
</evidence>
<dbReference type="AlphaFoldDB" id="A0A183FA21"/>
<dbReference type="WBParaSite" id="HPBE_0000301301-mRNA-1">
    <property type="protein sequence ID" value="HPBE_0000301301-mRNA-1"/>
    <property type="gene ID" value="HPBE_0000301301"/>
</dbReference>
<gene>
    <name evidence="1" type="ORF">HPBE_LOCUS3013</name>
</gene>
<reference evidence="3" key="2">
    <citation type="submission" date="2019-09" db="UniProtKB">
        <authorList>
            <consortium name="WormBaseParasite"/>
        </authorList>
    </citation>
    <scope>IDENTIFICATION</scope>
</reference>
<sequence>MIECHVCHPMTRSRRQRLKRIPQRPMLPKKRQFLPMTGLKKENIILLLKSRVMLGGLEKADRCLIQGSLLLVKIGSKRRAETQELVQNDRSRPR</sequence>
<organism evidence="2 3">
    <name type="scientific">Heligmosomoides polygyrus</name>
    <name type="common">Parasitic roundworm</name>
    <dbReference type="NCBI Taxonomy" id="6339"/>
    <lineage>
        <taxon>Eukaryota</taxon>
        <taxon>Metazoa</taxon>
        <taxon>Ecdysozoa</taxon>
        <taxon>Nematoda</taxon>
        <taxon>Chromadorea</taxon>
        <taxon>Rhabditida</taxon>
        <taxon>Rhabditina</taxon>
        <taxon>Rhabditomorpha</taxon>
        <taxon>Strongyloidea</taxon>
        <taxon>Heligmosomidae</taxon>
        <taxon>Heligmosomoides</taxon>
    </lineage>
</organism>
<accession>A0A3P7VE52</accession>
<evidence type="ECO:0000313" key="1">
    <source>
        <dbReference type="EMBL" id="VDO30173.1"/>
    </source>
</evidence>
<protein>
    <submittedName>
        <fullName evidence="1 3">Uncharacterized protein</fullName>
    </submittedName>
</protein>
<dbReference type="Proteomes" id="UP000050761">
    <property type="component" value="Unassembled WGS sequence"/>
</dbReference>
<name>A0A183FA21_HELPZ</name>
<proteinExistence type="predicted"/>